<evidence type="ECO:0000313" key="2">
    <source>
        <dbReference type="EMBL" id="CAG6547848.1"/>
    </source>
</evidence>
<accession>A0A8D8I813</accession>
<feature type="region of interest" description="Disordered" evidence="1">
    <location>
        <begin position="1"/>
        <end position="36"/>
    </location>
</feature>
<evidence type="ECO:0000256" key="1">
    <source>
        <dbReference type="SAM" id="MobiDB-lite"/>
    </source>
</evidence>
<dbReference type="EMBL" id="HBUE01344546">
    <property type="protein sequence ID" value="CAG6600051.1"/>
    <property type="molecule type" value="Transcribed_RNA"/>
</dbReference>
<dbReference type="EMBL" id="HBUE01085116">
    <property type="protein sequence ID" value="CAG6479394.1"/>
    <property type="molecule type" value="Transcribed_RNA"/>
</dbReference>
<sequence>MAEDDVGSVPFPMAELHEPNHAAAPATTHYNRDDGDQITCPPRCFQVLSKFPPPPKGRTPGTIINKILQVTKTSVVTAEIEKLNSNPPELILTMGVWKHPRGTCPRRS</sequence>
<name>A0A8D8I813_CULPI</name>
<reference evidence="2" key="1">
    <citation type="submission" date="2021-05" db="EMBL/GenBank/DDBJ databases">
        <authorList>
            <person name="Alioto T."/>
            <person name="Alioto T."/>
            <person name="Gomez Garrido J."/>
        </authorList>
    </citation>
    <scope>NUCLEOTIDE SEQUENCE</scope>
</reference>
<dbReference type="EMBL" id="HBUE01237613">
    <property type="protein sequence ID" value="CAG6547848.1"/>
    <property type="molecule type" value="Transcribed_RNA"/>
</dbReference>
<organism evidence="2">
    <name type="scientific">Culex pipiens</name>
    <name type="common">House mosquito</name>
    <dbReference type="NCBI Taxonomy" id="7175"/>
    <lineage>
        <taxon>Eukaryota</taxon>
        <taxon>Metazoa</taxon>
        <taxon>Ecdysozoa</taxon>
        <taxon>Arthropoda</taxon>
        <taxon>Hexapoda</taxon>
        <taxon>Insecta</taxon>
        <taxon>Pterygota</taxon>
        <taxon>Neoptera</taxon>
        <taxon>Endopterygota</taxon>
        <taxon>Diptera</taxon>
        <taxon>Nematocera</taxon>
        <taxon>Culicoidea</taxon>
        <taxon>Culicidae</taxon>
        <taxon>Culicinae</taxon>
        <taxon>Culicini</taxon>
        <taxon>Culex</taxon>
        <taxon>Culex</taxon>
    </lineage>
</organism>
<protein>
    <submittedName>
        <fullName evidence="2">(northern house mosquito) hypothetical protein</fullName>
    </submittedName>
</protein>
<dbReference type="EMBL" id="HBUE01085118">
    <property type="protein sequence ID" value="CAG6479395.1"/>
    <property type="molecule type" value="Transcribed_RNA"/>
</dbReference>
<proteinExistence type="predicted"/>
<dbReference type="AlphaFoldDB" id="A0A8D8I813"/>